<evidence type="ECO:0000313" key="3">
    <source>
        <dbReference type="EMBL" id="OCL12805.1"/>
    </source>
</evidence>
<proteinExistence type="predicted"/>
<feature type="chain" id="PRO_5034136100" evidence="2">
    <location>
        <begin position="23"/>
        <end position="159"/>
    </location>
</feature>
<keyword evidence="1" id="KW-1133">Transmembrane helix</keyword>
<dbReference type="EMBL" id="KV748829">
    <property type="protein sequence ID" value="OCL12805.1"/>
    <property type="molecule type" value="Genomic_DNA"/>
</dbReference>
<keyword evidence="2" id="KW-0732">Signal</keyword>
<gene>
    <name evidence="3" type="ORF">AOQ84DRAFT_360309</name>
</gene>
<evidence type="ECO:0000256" key="1">
    <source>
        <dbReference type="SAM" id="Phobius"/>
    </source>
</evidence>
<dbReference type="Proteomes" id="UP000250140">
    <property type="component" value="Unassembled WGS sequence"/>
</dbReference>
<feature type="transmembrane region" description="Helical" evidence="1">
    <location>
        <begin position="140"/>
        <end position="158"/>
    </location>
</feature>
<accession>A0A8E2F910</accession>
<sequence>MHNSLLTNIILLLSLFYVAVIASPDKLPVALSVRQTSAPIDSECLTYSRTANLSTIGANSTYRSAFLQASNVGTLMNSRMLDAAIQKLPALTRDAALNKACGNLTTIALTEAERNFTMGVVAQFSGLVGNPQSIKAGPELLAIVAAVVLVFGGVWMFMP</sequence>
<evidence type="ECO:0000256" key="2">
    <source>
        <dbReference type="SAM" id="SignalP"/>
    </source>
</evidence>
<dbReference type="OrthoDB" id="3438213at2759"/>
<organism evidence="3 4">
    <name type="scientific">Glonium stellatum</name>
    <dbReference type="NCBI Taxonomy" id="574774"/>
    <lineage>
        <taxon>Eukaryota</taxon>
        <taxon>Fungi</taxon>
        <taxon>Dikarya</taxon>
        <taxon>Ascomycota</taxon>
        <taxon>Pezizomycotina</taxon>
        <taxon>Dothideomycetes</taxon>
        <taxon>Pleosporomycetidae</taxon>
        <taxon>Gloniales</taxon>
        <taxon>Gloniaceae</taxon>
        <taxon>Glonium</taxon>
    </lineage>
</organism>
<keyword evidence="4" id="KW-1185">Reference proteome</keyword>
<reference evidence="3 4" key="1">
    <citation type="journal article" date="2016" name="Nat. Commun.">
        <title>Ectomycorrhizal ecology is imprinted in the genome of the dominant symbiotic fungus Cenococcum geophilum.</title>
        <authorList>
            <consortium name="DOE Joint Genome Institute"/>
            <person name="Peter M."/>
            <person name="Kohler A."/>
            <person name="Ohm R.A."/>
            <person name="Kuo A."/>
            <person name="Krutzmann J."/>
            <person name="Morin E."/>
            <person name="Arend M."/>
            <person name="Barry K.W."/>
            <person name="Binder M."/>
            <person name="Choi C."/>
            <person name="Clum A."/>
            <person name="Copeland A."/>
            <person name="Grisel N."/>
            <person name="Haridas S."/>
            <person name="Kipfer T."/>
            <person name="LaButti K."/>
            <person name="Lindquist E."/>
            <person name="Lipzen A."/>
            <person name="Maire R."/>
            <person name="Meier B."/>
            <person name="Mihaltcheva S."/>
            <person name="Molinier V."/>
            <person name="Murat C."/>
            <person name="Poggeler S."/>
            <person name="Quandt C.A."/>
            <person name="Sperisen C."/>
            <person name="Tritt A."/>
            <person name="Tisserant E."/>
            <person name="Crous P.W."/>
            <person name="Henrissat B."/>
            <person name="Nehls U."/>
            <person name="Egli S."/>
            <person name="Spatafora J.W."/>
            <person name="Grigoriev I.V."/>
            <person name="Martin F.M."/>
        </authorList>
    </citation>
    <scope>NUCLEOTIDE SEQUENCE [LARGE SCALE GENOMIC DNA]</scope>
    <source>
        <strain evidence="3 4">CBS 207.34</strain>
    </source>
</reference>
<dbReference type="AlphaFoldDB" id="A0A8E2F910"/>
<protein>
    <submittedName>
        <fullName evidence="3">Uncharacterized protein</fullName>
    </submittedName>
</protein>
<keyword evidence="1" id="KW-0812">Transmembrane</keyword>
<name>A0A8E2F910_9PEZI</name>
<feature type="signal peptide" evidence="2">
    <location>
        <begin position="1"/>
        <end position="22"/>
    </location>
</feature>
<evidence type="ECO:0000313" key="4">
    <source>
        <dbReference type="Proteomes" id="UP000250140"/>
    </source>
</evidence>
<keyword evidence="1" id="KW-0472">Membrane</keyword>